<name>A0AAD7QM03_QUISA</name>
<gene>
    <name evidence="9" type="ORF">O6P43_001815</name>
</gene>
<evidence type="ECO:0000256" key="2">
    <source>
        <dbReference type="ARBA" id="ARBA00023015"/>
    </source>
</evidence>
<proteinExistence type="inferred from homology"/>
<evidence type="ECO:0000313" key="10">
    <source>
        <dbReference type="Proteomes" id="UP001163823"/>
    </source>
</evidence>
<dbReference type="InterPro" id="IPR016177">
    <property type="entry name" value="DNA-bd_dom_sf"/>
</dbReference>
<keyword evidence="4" id="KW-0010">Activator</keyword>
<evidence type="ECO:0000256" key="1">
    <source>
        <dbReference type="ARBA" id="ARBA00004123"/>
    </source>
</evidence>
<dbReference type="Proteomes" id="UP001163823">
    <property type="component" value="Chromosome 1"/>
</dbReference>
<dbReference type="InterPro" id="IPR001471">
    <property type="entry name" value="AP2/ERF_dom"/>
</dbReference>
<dbReference type="PANTHER" id="PTHR31985:SF45">
    <property type="entry name" value="ETHYLENE-RESPONSIVE TRANSCRIPTION FACTOR ERF020"/>
    <property type="match status" value="1"/>
</dbReference>
<dbReference type="GO" id="GO:0003700">
    <property type="term" value="F:DNA-binding transcription factor activity"/>
    <property type="evidence" value="ECO:0007669"/>
    <property type="project" value="InterPro"/>
</dbReference>
<dbReference type="SMART" id="SM00380">
    <property type="entry name" value="AP2"/>
    <property type="match status" value="1"/>
</dbReference>
<keyword evidence="5" id="KW-0804">Transcription</keyword>
<organism evidence="9 10">
    <name type="scientific">Quillaja saponaria</name>
    <name type="common">Soap bark tree</name>
    <dbReference type="NCBI Taxonomy" id="32244"/>
    <lineage>
        <taxon>Eukaryota</taxon>
        <taxon>Viridiplantae</taxon>
        <taxon>Streptophyta</taxon>
        <taxon>Embryophyta</taxon>
        <taxon>Tracheophyta</taxon>
        <taxon>Spermatophyta</taxon>
        <taxon>Magnoliopsida</taxon>
        <taxon>eudicotyledons</taxon>
        <taxon>Gunneridae</taxon>
        <taxon>Pentapetalae</taxon>
        <taxon>rosids</taxon>
        <taxon>fabids</taxon>
        <taxon>Fabales</taxon>
        <taxon>Quillajaceae</taxon>
        <taxon>Quillaja</taxon>
    </lineage>
</organism>
<sequence length="170" mass="19391">MSCSSEENGSDVHQKKYTGVRRRKWGKWVSEIRVPGKQERLWLGSYSTPEAAAVARDVAFYCLRRPDTLEKLNFPNMLSSYSWVDQTDMTPRYIQKVASDTGMAVDAQLIMERPKVAENVNMENNENYILHDQFWLEGTTYDACGSWDSGSQVSKEAGESLSISIEDYLN</sequence>
<comment type="caution">
    <text evidence="9">The sequence shown here is derived from an EMBL/GenBank/DDBJ whole genome shotgun (WGS) entry which is preliminary data.</text>
</comment>
<dbReference type="PRINTS" id="PR00367">
    <property type="entry name" value="ETHRSPELEMNT"/>
</dbReference>
<evidence type="ECO:0000256" key="4">
    <source>
        <dbReference type="ARBA" id="ARBA00023159"/>
    </source>
</evidence>
<dbReference type="Gene3D" id="3.30.730.10">
    <property type="entry name" value="AP2/ERF domain"/>
    <property type="match status" value="1"/>
</dbReference>
<protein>
    <submittedName>
        <fullName evidence="9">Ethylene-responsive transcription factor</fullName>
    </submittedName>
</protein>
<evidence type="ECO:0000259" key="8">
    <source>
        <dbReference type="PROSITE" id="PS51032"/>
    </source>
</evidence>
<keyword evidence="6" id="KW-0539">Nucleus</keyword>
<dbReference type="Pfam" id="PF00847">
    <property type="entry name" value="AP2"/>
    <property type="match status" value="1"/>
</dbReference>
<dbReference type="GO" id="GO:0003677">
    <property type="term" value="F:DNA binding"/>
    <property type="evidence" value="ECO:0007669"/>
    <property type="project" value="UniProtKB-KW"/>
</dbReference>
<feature type="domain" description="AP2/ERF" evidence="8">
    <location>
        <begin position="16"/>
        <end position="75"/>
    </location>
</feature>
<comment type="subcellular location">
    <subcellularLocation>
        <location evidence="1">Nucleus</location>
    </subcellularLocation>
</comment>
<dbReference type="KEGG" id="qsa:O6P43_001815"/>
<reference evidence="9 10" key="1">
    <citation type="journal article" date="2023" name="Science">
        <title>Elucidation of the pathway for biosynthesis of saponin adjuvants from the soapbark tree.</title>
        <authorList>
            <person name="Reed J."/>
            <person name="Orme A."/>
            <person name="El-Demerdash A."/>
            <person name="Owen C."/>
            <person name="Martin L.B.B."/>
            <person name="Misra R.C."/>
            <person name="Kikuchi S."/>
            <person name="Rejzek M."/>
            <person name="Martin A.C."/>
            <person name="Harkess A."/>
            <person name="Leebens-Mack J."/>
            <person name="Louveau T."/>
            <person name="Stephenson M.J."/>
            <person name="Osbourn A."/>
        </authorList>
    </citation>
    <scope>NUCLEOTIDE SEQUENCE [LARGE SCALE GENOMIC DNA]</scope>
    <source>
        <strain evidence="9">S10</strain>
    </source>
</reference>
<evidence type="ECO:0000256" key="7">
    <source>
        <dbReference type="ARBA" id="ARBA00024343"/>
    </source>
</evidence>
<evidence type="ECO:0000256" key="3">
    <source>
        <dbReference type="ARBA" id="ARBA00023125"/>
    </source>
</evidence>
<dbReference type="SUPFAM" id="SSF54171">
    <property type="entry name" value="DNA-binding domain"/>
    <property type="match status" value="1"/>
</dbReference>
<dbReference type="InterPro" id="IPR051032">
    <property type="entry name" value="AP2/ERF_TF_ERF_subfamily"/>
</dbReference>
<dbReference type="PANTHER" id="PTHR31985">
    <property type="entry name" value="ETHYLENE-RESPONSIVE TRANSCRIPTION FACTOR ERF042-RELATED"/>
    <property type="match status" value="1"/>
</dbReference>
<dbReference type="EMBL" id="JARAOO010000001">
    <property type="protein sequence ID" value="KAJ7982726.1"/>
    <property type="molecule type" value="Genomic_DNA"/>
</dbReference>
<accession>A0AAD7QM03</accession>
<dbReference type="CDD" id="cd00018">
    <property type="entry name" value="AP2"/>
    <property type="match status" value="1"/>
</dbReference>
<keyword evidence="10" id="KW-1185">Reference proteome</keyword>
<keyword evidence="2" id="KW-0805">Transcription regulation</keyword>
<dbReference type="AlphaFoldDB" id="A0AAD7QM03"/>
<dbReference type="GO" id="GO:0005634">
    <property type="term" value="C:nucleus"/>
    <property type="evidence" value="ECO:0007669"/>
    <property type="project" value="UniProtKB-SubCell"/>
</dbReference>
<dbReference type="PROSITE" id="PS51032">
    <property type="entry name" value="AP2_ERF"/>
    <property type="match status" value="1"/>
</dbReference>
<evidence type="ECO:0000313" key="9">
    <source>
        <dbReference type="EMBL" id="KAJ7982726.1"/>
    </source>
</evidence>
<dbReference type="InterPro" id="IPR036955">
    <property type="entry name" value="AP2/ERF_dom_sf"/>
</dbReference>
<keyword evidence="3" id="KW-0238">DNA-binding</keyword>
<evidence type="ECO:0000256" key="5">
    <source>
        <dbReference type="ARBA" id="ARBA00023163"/>
    </source>
</evidence>
<evidence type="ECO:0000256" key="6">
    <source>
        <dbReference type="ARBA" id="ARBA00023242"/>
    </source>
</evidence>
<comment type="similarity">
    <text evidence="7">Belongs to the AP2/ERF transcription factor family. ERF subfamily.</text>
</comment>